<evidence type="ECO:0000313" key="3">
    <source>
        <dbReference type="EMBL" id="PAM71854.1"/>
    </source>
</evidence>
<name>A0A270NI41_STEMA</name>
<geneLocation type="plasmid" evidence="1">
    <name>unnamed1</name>
</geneLocation>
<gene>
    <name evidence="2" type="ORF">CEK00_09650</name>
    <name evidence="3" type="ORF">CEK00_09705</name>
    <name evidence="1" type="ORF">CEK00_21970</name>
</gene>
<dbReference type="AlphaFoldDB" id="A0A270NI41"/>
<sequence length="61" mass="6858">MDGFAFVYWTAGMADQQRREEAVPMTMQIPRFFVLRLCVRGSLGDLNPSALSGMLELGFTQ</sequence>
<comment type="caution">
    <text evidence="3">The sequence shown here is derived from an EMBL/GenBank/DDBJ whole genome shotgun (WGS) entry which is preliminary data.</text>
</comment>
<evidence type="ECO:0000313" key="1">
    <source>
        <dbReference type="EMBL" id="PAM64688.1"/>
    </source>
</evidence>
<dbReference type="EMBL" id="NJGC01000009">
    <property type="protein sequence ID" value="PAM71854.1"/>
    <property type="molecule type" value="Genomic_DNA"/>
</dbReference>
<proteinExistence type="predicted"/>
<reference evidence="3 4" key="1">
    <citation type="submission" date="2017-06" db="EMBL/GenBank/DDBJ databases">
        <title>Genome sequencing and assembly of Stenotrophomonas maltophilia DF07.</title>
        <authorList>
            <person name="Iyer R."/>
        </authorList>
    </citation>
    <scope>NUCLEOTIDE SEQUENCE [LARGE SCALE GENOMIC DNA]</scope>
    <source>
        <strain evidence="3 4">DF07</strain>
        <plasmid evidence="1">unnamed1</plasmid>
    </source>
</reference>
<keyword evidence="1" id="KW-0614">Plasmid</keyword>
<organism evidence="3 4">
    <name type="scientific">Stenotrophomonas maltophilia</name>
    <name type="common">Pseudomonas maltophilia</name>
    <name type="synonym">Xanthomonas maltophilia</name>
    <dbReference type="NCBI Taxonomy" id="40324"/>
    <lineage>
        <taxon>Bacteria</taxon>
        <taxon>Pseudomonadati</taxon>
        <taxon>Pseudomonadota</taxon>
        <taxon>Gammaproteobacteria</taxon>
        <taxon>Lysobacterales</taxon>
        <taxon>Lysobacteraceae</taxon>
        <taxon>Stenotrophomonas</taxon>
        <taxon>Stenotrophomonas maltophilia group</taxon>
    </lineage>
</organism>
<dbReference type="EMBL" id="NJGC01000149">
    <property type="protein sequence ID" value="PAM64688.1"/>
    <property type="molecule type" value="Genomic_DNA"/>
</dbReference>
<evidence type="ECO:0000313" key="2">
    <source>
        <dbReference type="EMBL" id="PAM71845.1"/>
    </source>
</evidence>
<accession>A0A270NI41</accession>
<dbReference type="EMBL" id="NJGC01000009">
    <property type="protein sequence ID" value="PAM71845.1"/>
    <property type="molecule type" value="Genomic_DNA"/>
</dbReference>
<protein>
    <submittedName>
        <fullName evidence="3">Uncharacterized protein</fullName>
    </submittedName>
</protein>
<dbReference type="Proteomes" id="UP000216433">
    <property type="component" value="Unassembled WGS sequence"/>
</dbReference>
<evidence type="ECO:0000313" key="4">
    <source>
        <dbReference type="Proteomes" id="UP000216433"/>
    </source>
</evidence>